<dbReference type="AlphaFoldDB" id="A0A813QN96"/>
<dbReference type="EMBL" id="CAJNOC010000513">
    <property type="protein sequence ID" value="CAF0770623.1"/>
    <property type="molecule type" value="Genomic_DNA"/>
</dbReference>
<evidence type="ECO:0000256" key="3">
    <source>
        <dbReference type="ARBA" id="ARBA00022692"/>
    </source>
</evidence>
<dbReference type="OrthoDB" id="186812at2759"/>
<protein>
    <submittedName>
        <fullName evidence="7">Uncharacterized protein</fullName>
    </submittedName>
</protein>
<sequence length="165" mass="19195">MSVLCNFFKNWMNPRPKSCCPYSPTIFEHYANVITHGLMIIPSILGAYQLNSYAKTHAQHKSTLIYGISLILLFSVSTLFHLCSMLDCLNKTGWRTFFHYCDRATIYVFIASSYTPWLHLRSTNTTFGDYMIYIVWIGAFLGIAYQIIFHEKYKLLEVIFYLLIG</sequence>
<evidence type="ECO:0000313" key="7">
    <source>
        <dbReference type="EMBL" id="CAF0770623.1"/>
    </source>
</evidence>
<evidence type="ECO:0000256" key="5">
    <source>
        <dbReference type="ARBA" id="ARBA00023136"/>
    </source>
</evidence>
<accession>A0A813QN96</accession>
<keyword evidence="5 6" id="KW-0472">Membrane</keyword>
<dbReference type="GO" id="GO:0016020">
    <property type="term" value="C:membrane"/>
    <property type="evidence" value="ECO:0007669"/>
    <property type="project" value="UniProtKB-SubCell"/>
</dbReference>
<keyword evidence="3 6" id="KW-0812">Transmembrane</keyword>
<evidence type="ECO:0000256" key="2">
    <source>
        <dbReference type="ARBA" id="ARBA00007018"/>
    </source>
</evidence>
<keyword evidence="4 6" id="KW-1133">Transmembrane helix</keyword>
<dbReference type="PANTHER" id="PTHR20855:SF3">
    <property type="entry name" value="LD03007P"/>
    <property type="match status" value="1"/>
</dbReference>
<dbReference type="Proteomes" id="UP000663879">
    <property type="component" value="Unassembled WGS sequence"/>
</dbReference>
<organism evidence="7 8">
    <name type="scientific">Brachionus calyciflorus</name>
    <dbReference type="NCBI Taxonomy" id="104777"/>
    <lineage>
        <taxon>Eukaryota</taxon>
        <taxon>Metazoa</taxon>
        <taxon>Spiralia</taxon>
        <taxon>Gnathifera</taxon>
        <taxon>Rotifera</taxon>
        <taxon>Eurotatoria</taxon>
        <taxon>Monogononta</taxon>
        <taxon>Pseudotrocha</taxon>
        <taxon>Ploima</taxon>
        <taxon>Brachionidae</taxon>
        <taxon>Brachionus</taxon>
    </lineage>
</organism>
<feature type="transmembrane region" description="Helical" evidence="6">
    <location>
        <begin position="63"/>
        <end position="82"/>
    </location>
</feature>
<keyword evidence="8" id="KW-1185">Reference proteome</keyword>
<evidence type="ECO:0000256" key="1">
    <source>
        <dbReference type="ARBA" id="ARBA00004141"/>
    </source>
</evidence>
<dbReference type="InterPro" id="IPR004254">
    <property type="entry name" value="AdipoR/HlyIII-related"/>
</dbReference>
<feature type="transmembrane region" description="Helical" evidence="6">
    <location>
        <begin position="130"/>
        <end position="149"/>
    </location>
</feature>
<gene>
    <name evidence="7" type="ORF">OXX778_LOCUS4932</name>
</gene>
<reference evidence="7" key="1">
    <citation type="submission" date="2021-02" db="EMBL/GenBank/DDBJ databases">
        <authorList>
            <person name="Nowell W R."/>
        </authorList>
    </citation>
    <scope>NUCLEOTIDE SEQUENCE</scope>
    <source>
        <strain evidence="7">Ploen Becks lab</strain>
    </source>
</reference>
<comment type="caution">
    <text evidence="7">The sequence shown here is derived from an EMBL/GenBank/DDBJ whole genome shotgun (WGS) entry which is preliminary data.</text>
</comment>
<comment type="subcellular location">
    <subcellularLocation>
        <location evidence="1">Membrane</location>
        <topology evidence="1">Multi-pass membrane protein</topology>
    </subcellularLocation>
</comment>
<feature type="non-terminal residue" evidence="7">
    <location>
        <position position="165"/>
    </location>
</feature>
<name>A0A813QN96_9BILA</name>
<proteinExistence type="inferred from homology"/>
<evidence type="ECO:0000256" key="6">
    <source>
        <dbReference type="SAM" id="Phobius"/>
    </source>
</evidence>
<evidence type="ECO:0000256" key="4">
    <source>
        <dbReference type="ARBA" id="ARBA00022989"/>
    </source>
</evidence>
<feature type="transmembrane region" description="Helical" evidence="6">
    <location>
        <begin position="33"/>
        <end position="51"/>
    </location>
</feature>
<dbReference type="Pfam" id="PF03006">
    <property type="entry name" value="HlyIII"/>
    <property type="match status" value="1"/>
</dbReference>
<dbReference type="PANTHER" id="PTHR20855">
    <property type="entry name" value="ADIPOR/PROGESTIN RECEPTOR-RELATED"/>
    <property type="match status" value="1"/>
</dbReference>
<evidence type="ECO:0000313" key="8">
    <source>
        <dbReference type="Proteomes" id="UP000663879"/>
    </source>
</evidence>
<comment type="similarity">
    <text evidence="2">Belongs to the ADIPOR family.</text>
</comment>